<sequence>MALCFRSVSNISSGSLIQHSIPAQNIHRTFFPTHLNPFKLRHYHRLPLPKRILRTIGTKYVPIKTLTKLIKEKEEVSDIMTAFIENVCTAKVVRVIHSLQQMFT</sequence>
<name>A0A0M3JP35_ANISI</name>
<dbReference type="Proteomes" id="UP000267096">
    <property type="component" value="Unassembled WGS sequence"/>
</dbReference>
<dbReference type="PANTHER" id="PTHR13900">
    <property type="entry name" value="TRANSCRIPTION INITIATION FACTOR TFIID"/>
    <property type="match status" value="1"/>
</dbReference>
<reference evidence="4 5" key="2">
    <citation type="submission" date="2018-11" db="EMBL/GenBank/DDBJ databases">
        <authorList>
            <consortium name="Pathogen Informatics"/>
        </authorList>
    </citation>
    <scope>NUCLEOTIDE SEQUENCE [LARGE SCALE GENOMIC DNA]</scope>
</reference>
<proteinExistence type="predicted"/>
<protein>
    <submittedName>
        <fullName evidence="6">DUF3591 domain-containing protein</fullName>
    </submittedName>
</protein>
<reference evidence="6" key="1">
    <citation type="submission" date="2017-02" db="UniProtKB">
        <authorList>
            <consortium name="WormBaseParasite"/>
        </authorList>
    </citation>
    <scope>IDENTIFICATION</scope>
</reference>
<evidence type="ECO:0000313" key="5">
    <source>
        <dbReference type="Proteomes" id="UP000267096"/>
    </source>
</evidence>
<dbReference type="Pfam" id="PF12157">
    <property type="entry name" value="DUF3591"/>
    <property type="match status" value="1"/>
</dbReference>
<dbReference type="WBParaSite" id="ASIM_0000942801-mRNA-1">
    <property type="protein sequence ID" value="ASIM_0000942801-mRNA-1"/>
    <property type="gene ID" value="ASIM_0000942801"/>
</dbReference>
<dbReference type="GO" id="GO:0051123">
    <property type="term" value="P:RNA polymerase II preinitiation complex assembly"/>
    <property type="evidence" value="ECO:0007669"/>
    <property type="project" value="TreeGrafter"/>
</dbReference>
<dbReference type="AlphaFoldDB" id="A0A0M3JP35"/>
<accession>A0A0M3JP35</accession>
<feature type="domain" description="Transcription initiation factor TFIID subunit 1 histone acetyltransferase" evidence="3">
    <location>
        <begin position="9"/>
        <end position="77"/>
    </location>
</feature>
<evidence type="ECO:0000256" key="1">
    <source>
        <dbReference type="ARBA" id="ARBA00004123"/>
    </source>
</evidence>
<evidence type="ECO:0000259" key="3">
    <source>
        <dbReference type="Pfam" id="PF12157"/>
    </source>
</evidence>
<evidence type="ECO:0000313" key="4">
    <source>
        <dbReference type="EMBL" id="VDK37301.1"/>
    </source>
</evidence>
<dbReference type="GO" id="GO:0004402">
    <property type="term" value="F:histone acetyltransferase activity"/>
    <property type="evidence" value="ECO:0007669"/>
    <property type="project" value="InterPro"/>
</dbReference>
<dbReference type="InterPro" id="IPR022591">
    <property type="entry name" value="TAF1_HAT_dom"/>
</dbReference>
<dbReference type="PANTHER" id="PTHR13900:SF0">
    <property type="entry name" value="TRANSCRIPTION INITIATION FACTOR TFIID SUBUNIT 1"/>
    <property type="match status" value="1"/>
</dbReference>
<gene>
    <name evidence="4" type="ORF">ASIM_LOCUS9165</name>
</gene>
<keyword evidence="5" id="KW-1185">Reference proteome</keyword>
<dbReference type="InterPro" id="IPR040240">
    <property type="entry name" value="TAF1"/>
</dbReference>
<organism evidence="6">
    <name type="scientific">Anisakis simplex</name>
    <name type="common">Herring worm</name>
    <dbReference type="NCBI Taxonomy" id="6269"/>
    <lineage>
        <taxon>Eukaryota</taxon>
        <taxon>Metazoa</taxon>
        <taxon>Ecdysozoa</taxon>
        <taxon>Nematoda</taxon>
        <taxon>Chromadorea</taxon>
        <taxon>Rhabditida</taxon>
        <taxon>Spirurina</taxon>
        <taxon>Ascaridomorpha</taxon>
        <taxon>Ascaridoidea</taxon>
        <taxon>Anisakidae</taxon>
        <taxon>Anisakis</taxon>
        <taxon>Anisakis simplex complex</taxon>
    </lineage>
</organism>
<evidence type="ECO:0000313" key="6">
    <source>
        <dbReference type="WBParaSite" id="ASIM_0000942801-mRNA-1"/>
    </source>
</evidence>
<comment type="subcellular location">
    <subcellularLocation>
        <location evidence="1">Nucleus</location>
    </subcellularLocation>
</comment>
<dbReference type="GO" id="GO:0017025">
    <property type="term" value="F:TBP-class protein binding"/>
    <property type="evidence" value="ECO:0007669"/>
    <property type="project" value="InterPro"/>
</dbReference>
<keyword evidence="2" id="KW-0539">Nucleus</keyword>
<evidence type="ECO:0000256" key="2">
    <source>
        <dbReference type="ARBA" id="ARBA00023242"/>
    </source>
</evidence>
<dbReference type="GO" id="GO:0016251">
    <property type="term" value="F:RNA polymerase II general transcription initiation factor activity"/>
    <property type="evidence" value="ECO:0007669"/>
    <property type="project" value="InterPro"/>
</dbReference>
<dbReference type="GO" id="GO:0005669">
    <property type="term" value="C:transcription factor TFIID complex"/>
    <property type="evidence" value="ECO:0007669"/>
    <property type="project" value="InterPro"/>
</dbReference>
<dbReference type="EMBL" id="UYRR01027064">
    <property type="protein sequence ID" value="VDK37301.1"/>
    <property type="molecule type" value="Genomic_DNA"/>
</dbReference>